<comment type="caution">
    <text evidence="2">The sequence shown here is derived from an EMBL/GenBank/DDBJ whole genome shotgun (WGS) entry which is preliminary data.</text>
</comment>
<keyword evidence="3" id="KW-1185">Reference proteome</keyword>
<dbReference type="STRING" id="1777140.AWB79_04282"/>
<keyword evidence="2" id="KW-0378">Hydrolase</keyword>
<dbReference type="Gene3D" id="3.60.40.10">
    <property type="entry name" value="PPM-type phosphatase domain"/>
    <property type="match status" value="1"/>
</dbReference>
<dbReference type="SMART" id="SM00331">
    <property type="entry name" value="PP2C_SIG"/>
    <property type="match status" value="1"/>
</dbReference>
<reference evidence="2" key="1">
    <citation type="submission" date="2016-01" db="EMBL/GenBank/DDBJ databases">
        <authorList>
            <person name="Peeters C."/>
        </authorList>
    </citation>
    <scope>NUCLEOTIDE SEQUENCE</scope>
    <source>
        <strain evidence="2">LMG 29322</strain>
    </source>
</reference>
<organism evidence="2 3">
    <name type="scientific">Caballeronia hypogeia</name>
    <dbReference type="NCBI Taxonomy" id="1777140"/>
    <lineage>
        <taxon>Bacteria</taxon>
        <taxon>Pseudomonadati</taxon>
        <taxon>Pseudomonadota</taxon>
        <taxon>Betaproteobacteria</taxon>
        <taxon>Burkholderiales</taxon>
        <taxon>Burkholderiaceae</taxon>
        <taxon>Caballeronia</taxon>
    </lineage>
</organism>
<evidence type="ECO:0000313" key="2">
    <source>
        <dbReference type="EMBL" id="SAK73835.1"/>
    </source>
</evidence>
<dbReference type="SUPFAM" id="SSF81606">
    <property type="entry name" value="PP2C-like"/>
    <property type="match status" value="1"/>
</dbReference>
<dbReference type="GO" id="GO:0004722">
    <property type="term" value="F:protein serine/threonine phosphatase activity"/>
    <property type="evidence" value="ECO:0007669"/>
    <property type="project" value="UniProtKB-EC"/>
</dbReference>
<protein>
    <submittedName>
        <fullName evidence="2">Serine/threonine phosphatase stp</fullName>
        <ecNumber evidence="2">3.1.3.16</ecNumber>
    </submittedName>
</protein>
<accession>A0A158BUS4</accession>
<feature type="domain" description="PPM-type phosphatase" evidence="1">
    <location>
        <begin position="4"/>
        <end position="247"/>
    </location>
</feature>
<name>A0A158BUS4_9BURK</name>
<dbReference type="EMBL" id="FCOA02000015">
    <property type="protein sequence ID" value="SAK73835.1"/>
    <property type="molecule type" value="Genomic_DNA"/>
</dbReference>
<dbReference type="InterPro" id="IPR036457">
    <property type="entry name" value="PPM-type-like_dom_sf"/>
</dbReference>
<evidence type="ECO:0000313" key="3">
    <source>
        <dbReference type="Proteomes" id="UP000054851"/>
    </source>
</evidence>
<evidence type="ECO:0000259" key="1">
    <source>
        <dbReference type="PROSITE" id="PS51746"/>
    </source>
</evidence>
<dbReference type="AlphaFoldDB" id="A0A158BUS4"/>
<dbReference type="RefSeq" id="WP_082862416.1">
    <property type="nucleotide sequence ID" value="NZ_FCOA02000015.1"/>
</dbReference>
<dbReference type="PROSITE" id="PS51746">
    <property type="entry name" value="PPM_2"/>
    <property type="match status" value="1"/>
</dbReference>
<dbReference type="SMART" id="SM00332">
    <property type="entry name" value="PP2Cc"/>
    <property type="match status" value="1"/>
</dbReference>
<dbReference type="OrthoDB" id="9801841at2"/>
<gene>
    <name evidence="2" type="primary">stp</name>
    <name evidence="2" type="ORF">AWB79_04282</name>
</gene>
<dbReference type="EC" id="3.1.3.16" evidence="2"/>
<dbReference type="InterPro" id="IPR001932">
    <property type="entry name" value="PPM-type_phosphatase-like_dom"/>
</dbReference>
<dbReference type="Proteomes" id="UP000054851">
    <property type="component" value="Unassembled WGS sequence"/>
</dbReference>
<sequence length="307" mass="32922">MQLQTASVSDVGGRSRNEDAYGQWQEGARFASVVADGAGGHGGGDTASRIAVDTVLAELERVAQAGVALTGPNLLRVLLRANDAIIDAQEHDGDLAQMRSTAVLLGIDQAAGLASWAHCGDTRLYCFRRGATVVQTQDHSLVQSMIDANLLEARDVRSYPRRNVLFSALGTADDLDIAASAEPFPIADGDAFLLCTDGFWEYLDEAVMIEALGQASSPDEWLDLMVTQLRGSARPKHDNFTASAVWVGAADELESASSTRECLIHIPTSPSRCALLEIPSTRHERYPRCAFKGLDDAKSSARQGNAY</sequence>
<dbReference type="Pfam" id="PF13672">
    <property type="entry name" value="PP2C_2"/>
    <property type="match status" value="1"/>
</dbReference>
<proteinExistence type="predicted"/>